<feature type="repeat" description="TPR" evidence="1">
    <location>
        <begin position="107"/>
        <end position="140"/>
    </location>
</feature>
<reference evidence="3 4" key="1">
    <citation type="submission" date="2016-10" db="EMBL/GenBank/DDBJ databases">
        <title>Genome sequence of Streptomyces sp. MUSC 93.</title>
        <authorList>
            <person name="Lee L.-H."/>
            <person name="Ser H.-L."/>
            <person name="Law J.W.-F."/>
        </authorList>
    </citation>
    <scope>NUCLEOTIDE SEQUENCE [LARGE SCALE GENOMIC DNA]</scope>
    <source>
        <strain evidence="3 4">MUSC 93</strain>
    </source>
</reference>
<dbReference type="AlphaFoldDB" id="A0A1S2NWZ2"/>
<comment type="caution">
    <text evidence="3">The sequence shown here is derived from an EMBL/GenBank/DDBJ whole genome shotgun (WGS) entry which is preliminary data.</text>
</comment>
<evidence type="ECO:0000313" key="3">
    <source>
        <dbReference type="EMBL" id="OIJ85394.1"/>
    </source>
</evidence>
<organism evidence="3 4">
    <name type="scientific">Streptomyces colonosanans</name>
    <dbReference type="NCBI Taxonomy" id="1428652"/>
    <lineage>
        <taxon>Bacteria</taxon>
        <taxon>Bacillati</taxon>
        <taxon>Actinomycetota</taxon>
        <taxon>Actinomycetes</taxon>
        <taxon>Kitasatosporales</taxon>
        <taxon>Streptomycetaceae</taxon>
        <taxon>Streptomyces</taxon>
    </lineage>
</organism>
<evidence type="ECO:0000256" key="1">
    <source>
        <dbReference type="PROSITE-ProRule" id="PRU00339"/>
    </source>
</evidence>
<dbReference type="PANTHER" id="PTHR44395">
    <property type="match status" value="1"/>
</dbReference>
<dbReference type="GO" id="GO:0035269">
    <property type="term" value="P:protein O-linked glycosylation via mannose"/>
    <property type="evidence" value="ECO:0007669"/>
    <property type="project" value="TreeGrafter"/>
</dbReference>
<feature type="compositionally biased region" description="Polar residues" evidence="2">
    <location>
        <begin position="152"/>
        <end position="165"/>
    </location>
</feature>
<dbReference type="GO" id="GO:0000030">
    <property type="term" value="F:mannosyltransferase activity"/>
    <property type="evidence" value="ECO:0007669"/>
    <property type="project" value="TreeGrafter"/>
</dbReference>
<dbReference type="PROSITE" id="PS50005">
    <property type="entry name" value="TPR"/>
    <property type="match status" value="2"/>
</dbReference>
<dbReference type="Proteomes" id="UP000179935">
    <property type="component" value="Unassembled WGS sequence"/>
</dbReference>
<dbReference type="EMBL" id="MLYP01000092">
    <property type="protein sequence ID" value="OIJ85394.1"/>
    <property type="molecule type" value="Genomic_DNA"/>
</dbReference>
<dbReference type="Pfam" id="PF13432">
    <property type="entry name" value="TPR_16"/>
    <property type="match status" value="1"/>
</dbReference>
<dbReference type="PANTHER" id="PTHR44395:SF1">
    <property type="entry name" value="PROTEIN O-MANNOSYL-TRANSFERASE TMTC3"/>
    <property type="match status" value="1"/>
</dbReference>
<dbReference type="InterPro" id="IPR011990">
    <property type="entry name" value="TPR-like_helical_dom_sf"/>
</dbReference>
<dbReference type="SMART" id="SM00028">
    <property type="entry name" value="TPR"/>
    <property type="match status" value="3"/>
</dbReference>
<dbReference type="SUPFAM" id="SSF48452">
    <property type="entry name" value="TPR-like"/>
    <property type="match status" value="1"/>
</dbReference>
<keyword evidence="4" id="KW-1185">Reference proteome</keyword>
<gene>
    <name evidence="3" type="ORF">BIV24_28365</name>
</gene>
<name>A0A1S2NWZ2_9ACTN</name>
<proteinExistence type="predicted"/>
<keyword evidence="1" id="KW-0802">TPR repeat</keyword>
<protein>
    <submittedName>
        <fullName evidence="3">Uncharacterized protein</fullName>
    </submittedName>
</protein>
<evidence type="ECO:0000256" key="2">
    <source>
        <dbReference type="SAM" id="MobiDB-lite"/>
    </source>
</evidence>
<dbReference type="Gene3D" id="1.25.40.10">
    <property type="entry name" value="Tetratricopeptide repeat domain"/>
    <property type="match status" value="2"/>
</dbReference>
<feature type="compositionally biased region" description="Basic and acidic residues" evidence="2">
    <location>
        <begin position="123"/>
        <end position="150"/>
    </location>
</feature>
<accession>A0A1S2NWZ2</accession>
<feature type="repeat" description="TPR" evidence="1">
    <location>
        <begin position="40"/>
        <end position="73"/>
    </location>
</feature>
<dbReference type="Pfam" id="PF14559">
    <property type="entry name" value="TPR_19"/>
    <property type="match status" value="1"/>
</dbReference>
<dbReference type="InterPro" id="IPR019734">
    <property type="entry name" value="TPR_rpt"/>
</dbReference>
<dbReference type="STRING" id="1428652.BIV24_28365"/>
<evidence type="ECO:0000313" key="4">
    <source>
        <dbReference type="Proteomes" id="UP000179935"/>
    </source>
</evidence>
<sequence>MAQDPDVLLQTAMLQLQKFNDSQGAARTYRRILKLDPGNKIAWYNLGVLAQQADKKADAREAYDKALKIDPNYESALFNEALLLRPSEPDRAIGLLKRVVAFDPKAGTAYLQMGHILAENHRNDEAENEFRRALETDPSLRSEVPERFRDSISPSPASGQEGSTR</sequence>
<feature type="region of interest" description="Disordered" evidence="2">
    <location>
        <begin position="123"/>
        <end position="165"/>
    </location>
</feature>